<feature type="domain" description="Spore germination protein N-terminal" evidence="10">
    <location>
        <begin position="23"/>
        <end position="196"/>
    </location>
</feature>
<dbReference type="AlphaFoldDB" id="A0A7X0LVH6"/>
<evidence type="ECO:0000256" key="4">
    <source>
        <dbReference type="ARBA" id="ARBA00022729"/>
    </source>
</evidence>
<feature type="chain" id="PRO_5039311616" evidence="8">
    <location>
        <begin position="20"/>
        <end position="394"/>
    </location>
</feature>
<organism evidence="11 12">
    <name type="scientific">Bacillus benzoevorans</name>
    <dbReference type="NCBI Taxonomy" id="1456"/>
    <lineage>
        <taxon>Bacteria</taxon>
        <taxon>Bacillati</taxon>
        <taxon>Bacillota</taxon>
        <taxon>Bacilli</taxon>
        <taxon>Bacillales</taxon>
        <taxon>Bacillaceae</taxon>
        <taxon>Bacillus</taxon>
    </lineage>
</organism>
<dbReference type="InterPro" id="IPR038501">
    <property type="entry name" value="Spore_GerAC_C_sf"/>
</dbReference>
<dbReference type="GO" id="GO:0009847">
    <property type="term" value="P:spore germination"/>
    <property type="evidence" value="ECO:0007669"/>
    <property type="project" value="InterPro"/>
</dbReference>
<gene>
    <name evidence="11" type="ORF">HNR53_000907</name>
</gene>
<comment type="caution">
    <text evidence="11">The sequence shown here is derived from an EMBL/GenBank/DDBJ whole genome shotgun (WGS) entry which is preliminary data.</text>
</comment>
<dbReference type="GO" id="GO:0016020">
    <property type="term" value="C:membrane"/>
    <property type="evidence" value="ECO:0007669"/>
    <property type="project" value="UniProtKB-SubCell"/>
</dbReference>
<keyword evidence="7" id="KW-0449">Lipoprotein</keyword>
<dbReference type="Gene3D" id="3.30.300.210">
    <property type="entry name" value="Nutrient germinant receptor protein C, domain 3"/>
    <property type="match status" value="1"/>
</dbReference>
<dbReference type="Pfam" id="PF05504">
    <property type="entry name" value="Spore_GerAC"/>
    <property type="match status" value="1"/>
</dbReference>
<keyword evidence="5" id="KW-0472">Membrane</keyword>
<dbReference type="EMBL" id="JACHGK010000002">
    <property type="protein sequence ID" value="MBB6444299.1"/>
    <property type="molecule type" value="Genomic_DNA"/>
</dbReference>
<evidence type="ECO:0000259" key="9">
    <source>
        <dbReference type="Pfam" id="PF05504"/>
    </source>
</evidence>
<dbReference type="PANTHER" id="PTHR35789:SF1">
    <property type="entry name" value="SPORE GERMINATION PROTEIN B3"/>
    <property type="match status" value="1"/>
</dbReference>
<evidence type="ECO:0000256" key="6">
    <source>
        <dbReference type="ARBA" id="ARBA00023139"/>
    </source>
</evidence>
<evidence type="ECO:0000256" key="2">
    <source>
        <dbReference type="ARBA" id="ARBA00007886"/>
    </source>
</evidence>
<protein>
    <submittedName>
        <fullName evidence="11">Spore germination protein KC</fullName>
    </submittedName>
</protein>
<keyword evidence="6" id="KW-0564">Palmitate</keyword>
<comment type="subcellular location">
    <subcellularLocation>
        <location evidence="1">Membrane</location>
        <topology evidence="1">Lipid-anchor</topology>
    </subcellularLocation>
</comment>
<evidence type="ECO:0000256" key="5">
    <source>
        <dbReference type="ARBA" id="ARBA00023136"/>
    </source>
</evidence>
<reference evidence="11 12" key="1">
    <citation type="submission" date="2020-08" db="EMBL/GenBank/DDBJ databases">
        <title>Genomic Encyclopedia of Type Strains, Phase IV (KMG-IV): sequencing the most valuable type-strain genomes for metagenomic binning, comparative biology and taxonomic classification.</title>
        <authorList>
            <person name="Goeker M."/>
        </authorList>
    </citation>
    <scope>NUCLEOTIDE SEQUENCE [LARGE SCALE GENOMIC DNA]</scope>
    <source>
        <strain evidence="11 12">DSM 5391</strain>
    </source>
</reference>
<accession>A0A7X0LVH6</accession>
<evidence type="ECO:0000313" key="11">
    <source>
        <dbReference type="EMBL" id="MBB6444299.1"/>
    </source>
</evidence>
<dbReference type="InterPro" id="IPR057336">
    <property type="entry name" value="GerAC_N"/>
</dbReference>
<evidence type="ECO:0000313" key="12">
    <source>
        <dbReference type="Proteomes" id="UP000531594"/>
    </source>
</evidence>
<sequence length="394" mass="44536">MKRRIMLLFSAAMSLLCLTGCWDRVEVNDLAIVTGTAIDKKGEEIELSIQIFIPKAASTSGDQSGSGGGENITVTTSQTGVNLADALSKLQGKLSRQVFWGQCKIFIFSKDLAKDGIQDQMDFILRHPEPRERAFVYISEGKAKDILEVVPRLERYSSEVLREVSNKLIGMQVTIQDVDEMLTDITGSVAIPYVKIKSEKPLEGKETMFPHIDGTAIFHRDKMIGTINESETRGILWLRDEIKGYTVSVELAGERGLVSLNPVSAHISLKPKIEKGTWIMIVEVITESSIVENETKIEFTDPKQLKRLERKFGKAIETRIREVLVRLQEDYHADIIGFSKVFYNKYPKEWKQVKNHWDEAFANVRVDINVEAHIRREGSINKPGAMPKEEVKNK</sequence>
<feature type="domain" description="Spore germination GerAC-like C-terminal" evidence="9">
    <location>
        <begin position="213"/>
        <end position="378"/>
    </location>
</feature>
<evidence type="ECO:0000259" key="10">
    <source>
        <dbReference type="Pfam" id="PF25198"/>
    </source>
</evidence>
<dbReference type="Proteomes" id="UP000531594">
    <property type="component" value="Unassembled WGS sequence"/>
</dbReference>
<dbReference type="NCBIfam" id="TIGR02887">
    <property type="entry name" value="spore_ger_x_C"/>
    <property type="match status" value="1"/>
</dbReference>
<dbReference type="InterPro" id="IPR046953">
    <property type="entry name" value="Spore_GerAC-like_C"/>
</dbReference>
<proteinExistence type="inferred from homology"/>
<dbReference type="RefSeq" id="WP_377802017.1">
    <property type="nucleotide sequence ID" value="NZ_JBHLZA010000007.1"/>
</dbReference>
<evidence type="ECO:0000256" key="1">
    <source>
        <dbReference type="ARBA" id="ARBA00004635"/>
    </source>
</evidence>
<keyword evidence="4 8" id="KW-0732">Signal</keyword>
<name>A0A7X0LVH6_9BACI</name>
<dbReference type="Gene3D" id="6.20.190.10">
    <property type="entry name" value="Nutrient germinant receptor protein C, domain 1"/>
    <property type="match status" value="1"/>
</dbReference>
<dbReference type="Pfam" id="PF25198">
    <property type="entry name" value="Spore_GerAC_N"/>
    <property type="match status" value="1"/>
</dbReference>
<evidence type="ECO:0000256" key="8">
    <source>
        <dbReference type="SAM" id="SignalP"/>
    </source>
</evidence>
<feature type="signal peptide" evidence="8">
    <location>
        <begin position="1"/>
        <end position="19"/>
    </location>
</feature>
<dbReference type="InterPro" id="IPR008844">
    <property type="entry name" value="Spore_GerAC-like"/>
</dbReference>
<evidence type="ECO:0000256" key="7">
    <source>
        <dbReference type="ARBA" id="ARBA00023288"/>
    </source>
</evidence>
<dbReference type="PANTHER" id="PTHR35789">
    <property type="entry name" value="SPORE GERMINATION PROTEIN B3"/>
    <property type="match status" value="1"/>
</dbReference>
<evidence type="ECO:0000256" key="3">
    <source>
        <dbReference type="ARBA" id="ARBA00022544"/>
    </source>
</evidence>
<keyword evidence="12" id="KW-1185">Reference proteome</keyword>
<comment type="similarity">
    <text evidence="2">Belongs to the GerABKC lipoprotein family.</text>
</comment>
<keyword evidence="3" id="KW-0309">Germination</keyword>